<dbReference type="PANTHER" id="PTHR30213:SF1">
    <property type="entry name" value="INNER MEMBRANE PROTEIN YHJD"/>
    <property type="match status" value="1"/>
</dbReference>
<dbReference type="GO" id="GO:0005886">
    <property type="term" value="C:plasma membrane"/>
    <property type="evidence" value="ECO:0007669"/>
    <property type="project" value="UniProtKB-SubCell"/>
</dbReference>
<comment type="subcellular location">
    <subcellularLocation>
        <location evidence="1">Cell membrane</location>
        <topology evidence="1">Multi-pass membrane protein</topology>
    </subcellularLocation>
</comment>
<dbReference type="PANTHER" id="PTHR30213">
    <property type="entry name" value="INNER MEMBRANE PROTEIN YHJD"/>
    <property type="match status" value="1"/>
</dbReference>
<dbReference type="RefSeq" id="WP_163733744.1">
    <property type="nucleotide sequence ID" value="NZ_JAAGOA010000003.1"/>
</dbReference>
<feature type="region of interest" description="Disordered" evidence="6">
    <location>
        <begin position="419"/>
        <end position="439"/>
    </location>
</feature>
<feature type="compositionally biased region" description="Low complexity" evidence="6">
    <location>
        <begin position="419"/>
        <end position="432"/>
    </location>
</feature>
<sequence length="439" mass="46299">MAFFRAVVARVKELVSRAQAVWRRLQPTLPVRAWNRYGDLRGDRLAGAASFYGFSSLFPLLALSAAIASTVAGDSGVETVQNLVDDNFPEMGLDVSAFRRRAGAVGAVGALLLMYSGLRWVDAMRAAVRSMWGMDDQPGNVVVRKLLDAASLAGLGVLLAISWGASVVVRRFTRDLLDWLGVEGLGAQGTLEALSWVLSIAVNAMIFAYLLAGLPRILVPARLQAMTALVGAVIFEILKTFLVEYVAGPGSQSYGAFATPLIVIGWIYIVTRLLMVLAAVTAESAIDHLEEAERAQVLAEHEQMTKQGSATVGPRERERVAAAYARRPGPQERVAAGEAVTEPPRQTGAERAETGAHARDVAAARGRRDDGRPSAPGPSVVVTPSARQARRVGLAAGAVLGAAGTGLAILTGRAVRTLRSAIGSGRSGGATRSPDDDAN</sequence>
<evidence type="ECO:0000256" key="7">
    <source>
        <dbReference type="SAM" id="Phobius"/>
    </source>
</evidence>
<keyword evidence="3 7" id="KW-0812">Transmembrane</keyword>
<evidence type="ECO:0000313" key="9">
    <source>
        <dbReference type="Proteomes" id="UP000475214"/>
    </source>
</evidence>
<evidence type="ECO:0000256" key="1">
    <source>
        <dbReference type="ARBA" id="ARBA00004651"/>
    </source>
</evidence>
<organism evidence="8 9">
    <name type="scientific">Phytoactinopolyspora halotolerans</name>
    <dbReference type="NCBI Taxonomy" id="1981512"/>
    <lineage>
        <taxon>Bacteria</taxon>
        <taxon>Bacillati</taxon>
        <taxon>Actinomycetota</taxon>
        <taxon>Actinomycetes</taxon>
        <taxon>Jiangellales</taxon>
        <taxon>Jiangellaceae</taxon>
        <taxon>Phytoactinopolyspora</taxon>
    </lineage>
</organism>
<evidence type="ECO:0000256" key="4">
    <source>
        <dbReference type="ARBA" id="ARBA00022989"/>
    </source>
</evidence>
<evidence type="ECO:0000256" key="6">
    <source>
        <dbReference type="SAM" id="MobiDB-lite"/>
    </source>
</evidence>
<feature type="region of interest" description="Disordered" evidence="6">
    <location>
        <begin position="323"/>
        <end position="386"/>
    </location>
</feature>
<evidence type="ECO:0000256" key="5">
    <source>
        <dbReference type="ARBA" id="ARBA00023136"/>
    </source>
</evidence>
<dbReference type="Proteomes" id="UP000475214">
    <property type="component" value="Unassembled WGS sequence"/>
</dbReference>
<reference evidence="8 9" key="1">
    <citation type="submission" date="2020-02" db="EMBL/GenBank/DDBJ databases">
        <authorList>
            <person name="Li X.-J."/>
            <person name="Han X.-M."/>
        </authorList>
    </citation>
    <scope>NUCLEOTIDE SEQUENCE [LARGE SCALE GENOMIC DNA]</scope>
    <source>
        <strain evidence="8 9">CCTCC AB 2017055</strain>
    </source>
</reference>
<dbReference type="EMBL" id="JAAGOA010000003">
    <property type="protein sequence ID" value="NED99575.1"/>
    <property type="molecule type" value="Genomic_DNA"/>
</dbReference>
<evidence type="ECO:0000256" key="2">
    <source>
        <dbReference type="ARBA" id="ARBA00022475"/>
    </source>
</evidence>
<feature type="transmembrane region" description="Helical" evidence="7">
    <location>
        <begin position="102"/>
        <end position="121"/>
    </location>
</feature>
<keyword evidence="5 7" id="KW-0472">Membrane</keyword>
<feature type="transmembrane region" description="Helical" evidence="7">
    <location>
        <begin position="254"/>
        <end position="280"/>
    </location>
</feature>
<keyword evidence="9" id="KW-1185">Reference proteome</keyword>
<gene>
    <name evidence="8" type="ORF">G1H10_05285</name>
</gene>
<evidence type="ECO:0000313" key="8">
    <source>
        <dbReference type="EMBL" id="NED99575.1"/>
    </source>
</evidence>
<feature type="transmembrane region" description="Helical" evidence="7">
    <location>
        <begin position="223"/>
        <end position="242"/>
    </location>
</feature>
<keyword evidence="4 7" id="KW-1133">Transmembrane helix</keyword>
<keyword evidence="2" id="KW-1003">Cell membrane</keyword>
<comment type="caution">
    <text evidence="8">The sequence shown here is derived from an EMBL/GenBank/DDBJ whole genome shotgun (WGS) entry which is preliminary data.</text>
</comment>
<proteinExistence type="predicted"/>
<dbReference type="Pfam" id="PF03631">
    <property type="entry name" value="Virul_fac_BrkB"/>
    <property type="match status" value="1"/>
</dbReference>
<feature type="transmembrane region" description="Helical" evidence="7">
    <location>
        <begin position="152"/>
        <end position="173"/>
    </location>
</feature>
<evidence type="ECO:0000256" key="3">
    <source>
        <dbReference type="ARBA" id="ARBA00022692"/>
    </source>
</evidence>
<feature type="transmembrane region" description="Helical" evidence="7">
    <location>
        <begin position="193"/>
        <end position="211"/>
    </location>
</feature>
<feature type="transmembrane region" description="Helical" evidence="7">
    <location>
        <begin position="45"/>
        <end position="68"/>
    </location>
</feature>
<dbReference type="AlphaFoldDB" id="A0A6L9S304"/>
<protein>
    <submittedName>
        <fullName evidence="8">YihY/virulence factor BrkB family protein</fullName>
    </submittedName>
</protein>
<accession>A0A6L9S304</accession>
<feature type="compositionally biased region" description="Basic and acidic residues" evidence="6">
    <location>
        <begin position="348"/>
        <end position="372"/>
    </location>
</feature>
<dbReference type="InterPro" id="IPR017039">
    <property type="entry name" value="Virul_fac_BrkB"/>
</dbReference>
<name>A0A6L9S304_9ACTN</name>